<keyword evidence="4" id="KW-1185">Reference proteome</keyword>
<proteinExistence type="predicted"/>
<name>A0ABT5KJC0_9BURK</name>
<dbReference type="EMBL" id="JAQQXT010000012">
    <property type="protein sequence ID" value="MDC8773534.1"/>
    <property type="molecule type" value="Genomic_DNA"/>
</dbReference>
<dbReference type="Pfam" id="PF03572">
    <property type="entry name" value="Peptidase_S41"/>
    <property type="match status" value="1"/>
</dbReference>
<feature type="domain" description="Tail specific protease" evidence="2">
    <location>
        <begin position="125"/>
        <end position="318"/>
    </location>
</feature>
<keyword evidence="1" id="KW-0732">Signal</keyword>
<accession>A0ABT5KJC0</accession>
<evidence type="ECO:0000259" key="2">
    <source>
        <dbReference type="SMART" id="SM00245"/>
    </source>
</evidence>
<evidence type="ECO:0000313" key="4">
    <source>
        <dbReference type="Proteomes" id="UP001221189"/>
    </source>
</evidence>
<dbReference type="Gene3D" id="3.30.750.44">
    <property type="match status" value="1"/>
</dbReference>
<comment type="caution">
    <text evidence="3">The sequence shown here is derived from an EMBL/GenBank/DDBJ whole genome shotgun (WGS) entry which is preliminary data.</text>
</comment>
<dbReference type="Proteomes" id="UP001221189">
    <property type="component" value="Unassembled WGS sequence"/>
</dbReference>
<dbReference type="InterPro" id="IPR005151">
    <property type="entry name" value="Tail-specific_protease"/>
</dbReference>
<sequence>MKKTLLALLFATLGLSLASAQPMPGGPNQPDMEVNAAIRQQVIDNTIAELNKNYVFPEKAKKMEAALRQHQKRGEYNNVTSALKLSDLLTEHLVSETNDKHLRVMYSAQPLPEQGADKKPSPDQRANELLDMKKSNFGVERVERLPFNIGYLDLRGFLPAKEAGEAIAAAMTLVANTDALIIDLRKNGGGDPATVALLASYLFDERTHLNDIFYRESNRTEQMWSTDFVPGTRFGKDKEVYVLTSQHTFSAAEDFSYSLQKLKRVTVVGETTGGGAHPGDVMRLTPHFGIFVPNGRSINPITKTDWEGTGVSPDIKSTAEDALKTAQVVILKKVTAQEKNPGRVARIEGRIAKVLAEDTSNVMAR</sequence>
<evidence type="ECO:0000313" key="3">
    <source>
        <dbReference type="EMBL" id="MDC8773534.1"/>
    </source>
</evidence>
<dbReference type="PANTHER" id="PTHR11261">
    <property type="entry name" value="INTERPHOTORECEPTOR RETINOID-BINDING PROTEIN"/>
    <property type="match status" value="1"/>
</dbReference>
<dbReference type="CDD" id="cd07563">
    <property type="entry name" value="Peptidase_S41_IRBP"/>
    <property type="match status" value="1"/>
</dbReference>
<dbReference type="SMART" id="SM00245">
    <property type="entry name" value="TSPc"/>
    <property type="match status" value="1"/>
</dbReference>
<reference evidence="3 4" key="1">
    <citation type="submission" date="2022-10" db="EMBL/GenBank/DDBJ databases">
        <title>Paucibacter sp. hw1 Genome sequencing.</title>
        <authorList>
            <person name="Park S."/>
        </authorList>
    </citation>
    <scope>NUCLEOTIDE SEQUENCE [LARGE SCALE GENOMIC DNA]</scope>
    <source>
        <strain evidence="4">hw1</strain>
    </source>
</reference>
<dbReference type="RefSeq" id="WP_273601696.1">
    <property type="nucleotide sequence ID" value="NZ_JAQQXT010000012.1"/>
</dbReference>
<organism evidence="3 4">
    <name type="scientific">Roseateles albus</name>
    <dbReference type="NCBI Taxonomy" id="2987525"/>
    <lineage>
        <taxon>Bacteria</taxon>
        <taxon>Pseudomonadati</taxon>
        <taxon>Pseudomonadota</taxon>
        <taxon>Betaproteobacteria</taxon>
        <taxon>Burkholderiales</taxon>
        <taxon>Sphaerotilaceae</taxon>
        <taxon>Roseateles</taxon>
    </lineage>
</organism>
<feature type="chain" id="PRO_5045722138" evidence="1">
    <location>
        <begin position="21"/>
        <end position="365"/>
    </location>
</feature>
<dbReference type="Pfam" id="PF11918">
    <property type="entry name" value="Peptidase_S41_N"/>
    <property type="match status" value="1"/>
</dbReference>
<dbReference type="Gene3D" id="3.90.226.10">
    <property type="entry name" value="2-enoyl-CoA Hydratase, Chain A, domain 1"/>
    <property type="match status" value="1"/>
</dbReference>
<feature type="signal peptide" evidence="1">
    <location>
        <begin position="1"/>
        <end position="20"/>
    </location>
</feature>
<dbReference type="InterPro" id="IPR029045">
    <property type="entry name" value="ClpP/crotonase-like_dom_sf"/>
</dbReference>
<dbReference type="SUPFAM" id="SSF52096">
    <property type="entry name" value="ClpP/crotonase"/>
    <property type="match status" value="1"/>
</dbReference>
<protein>
    <submittedName>
        <fullName evidence="3">S41 family peptidase</fullName>
    </submittedName>
</protein>
<dbReference type="PANTHER" id="PTHR11261:SF3">
    <property type="entry name" value="RETINOL-BINDING PROTEIN 3"/>
    <property type="match status" value="1"/>
</dbReference>
<evidence type="ECO:0000256" key="1">
    <source>
        <dbReference type="SAM" id="SignalP"/>
    </source>
</evidence>
<gene>
    <name evidence="3" type="ORF">PRZ03_18305</name>
</gene>